<gene>
    <name evidence="2" type="ORF">RhiirA1_542980</name>
</gene>
<dbReference type="GO" id="GO:0006629">
    <property type="term" value="P:lipid metabolic process"/>
    <property type="evidence" value="ECO:0007669"/>
    <property type="project" value="InterPro"/>
</dbReference>
<keyword evidence="2" id="KW-0378">Hydrolase</keyword>
<reference evidence="2 3" key="1">
    <citation type="submission" date="2017-10" db="EMBL/GenBank/DDBJ databases">
        <title>Extensive intraspecific genome diversity in a model arbuscular mycorrhizal fungus.</title>
        <authorList>
            <person name="Chen E.C.H."/>
            <person name="Morin E."/>
            <person name="Baudet D."/>
            <person name="Noel J."/>
            <person name="Ndikumana S."/>
            <person name="Charron P."/>
            <person name="St-Onge C."/>
            <person name="Giorgi J."/>
            <person name="Grigoriev I.V."/>
            <person name="Roux C."/>
            <person name="Martin F.M."/>
            <person name="Corradi N."/>
        </authorList>
    </citation>
    <scope>NUCLEOTIDE SEQUENCE [LARGE SCALE GENOMIC DNA]</scope>
    <source>
        <strain evidence="2 3">A1</strain>
    </source>
</reference>
<dbReference type="GO" id="GO:0016787">
    <property type="term" value="F:hydrolase activity"/>
    <property type="evidence" value="ECO:0007669"/>
    <property type="project" value="UniProtKB-KW"/>
</dbReference>
<feature type="non-terminal residue" evidence="2">
    <location>
        <position position="267"/>
    </location>
</feature>
<dbReference type="CDD" id="cd00519">
    <property type="entry name" value="Lipase_3"/>
    <property type="match status" value="1"/>
</dbReference>
<reference evidence="2 3" key="2">
    <citation type="submission" date="2017-10" db="EMBL/GenBank/DDBJ databases">
        <title>Genome analyses suggest a sexual origin of heterokaryosis in a supposedly ancient asexual fungus.</title>
        <authorList>
            <person name="Corradi N."/>
            <person name="Sedzielewska K."/>
            <person name="Noel J."/>
            <person name="Charron P."/>
            <person name="Farinelli L."/>
            <person name="Marton T."/>
            <person name="Kruger M."/>
            <person name="Pelin A."/>
            <person name="Brachmann A."/>
            <person name="Corradi N."/>
        </authorList>
    </citation>
    <scope>NUCLEOTIDE SEQUENCE [LARGE SCALE GENOMIC DNA]</scope>
    <source>
        <strain evidence="2 3">A1</strain>
    </source>
</reference>
<evidence type="ECO:0000313" key="3">
    <source>
        <dbReference type="Proteomes" id="UP000232688"/>
    </source>
</evidence>
<dbReference type="InterPro" id="IPR029058">
    <property type="entry name" value="AB_hydrolase_fold"/>
</dbReference>
<dbReference type="InterPro" id="IPR051218">
    <property type="entry name" value="Sec_MonoDiacylglyc_Lipase"/>
</dbReference>
<feature type="domain" description="Fungal lipase-type" evidence="1">
    <location>
        <begin position="60"/>
        <end position="196"/>
    </location>
</feature>
<evidence type="ECO:0000259" key="1">
    <source>
        <dbReference type="Pfam" id="PF01764"/>
    </source>
</evidence>
<dbReference type="Proteomes" id="UP000232688">
    <property type="component" value="Unassembled WGS sequence"/>
</dbReference>
<dbReference type="Pfam" id="PF01764">
    <property type="entry name" value="Lipase_3"/>
    <property type="match status" value="1"/>
</dbReference>
<comment type="caution">
    <text evidence="2">The sequence shown here is derived from an EMBL/GenBank/DDBJ whole genome shotgun (WGS) entry which is preliminary data.</text>
</comment>
<organism evidence="2 3">
    <name type="scientific">Rhizophagus irregularis</name>
    <dbReference type="NCBI Taxonomy" id="588596"/>
    <lineage>
        <taxon>Eukaryota</taxon>
        <taxon>Fungi</taxon>
        <taxon>Fungi incertae sedis</taxon>
        <taxon>Mucoromycota</taxon>
        <taxon>Glomeromycotina</taxon>
        <taxon>Glomeromycetes</taxon>
        <taxon>Glomerales</taxon>
        <taxon>Glomeraceae</taxon>
        <taxon>Rhizophagus</taxon>
    </lineage>
</organism>
<dbReference type="PANTHER" id="PTHR45856">
    <property type="entry name" value="ALPHA/BETA-HYDROLASES SUPERFAMILY PROTEIN"/>
    <property type="match status" value="1"/>
</dbReference>
<protein>
    <submittedName>
        <fullName evidence="2">Alpha/beta-hydrolase</fullName>
    </submittedName>
</protein>
<proteinExistence type="predicted"/>
<dbReference type="InterPro" id="IPR002921">
    <property type="entry name" value="Fungal_lipase-type"/>
</dbReference>
<dbReference type="EMBL" id="LLXH01003506">
    <property type="protein sequence ID" value="PKC54141.1"/>
    <property type="molecule type" value="Genomic_DNA"/>
</dbReference>
<dbReference type="VEuPathDB" id="FungiDB:RhiirA1_542980"/>
<sequence length="267" mass="29979">MFNICRCGTNINVALYGQIVDNQKSWKFLITIQKEELFTRCDHNSKKCYIAKDPEKQAIIVAFRGTVPGSIRNYITDIIITRDSWESAPGTLVHRGFLDAWKQIQPQVTDDLVKLIRENPTFQVGFTGHSLGGALATLSALDAIHKAPELAKNENLFLTTFGQPRVGDKKFAKFVDENIKAIRTIVRGDPIPRLPPSWPIPFIGSYKHFGEELYIVNPDQNPAAFIECSAEDPQCSESVPLGELRLKYHGGPYYTVNMGDANREPNE</sequence>
<accession>A0A2N0QSW9</accession>
<dbReference type="PANTHER" id="PTHR45856:SF25">
    <property type="entry name" value="FUNGAL LIPASE-LIKE DOMAIN-CONTAINING PROTEIN"/>
    <property type="match status" value="1"/>
</dbReference>
<dbReference type="AlphaFoldDB" id="A0A2N0QSW9"/>
<dbReference type="SUPFAM" id="SSF53474">
    <property type="entry name" value="alpha/beta-Hydrolases"/>
    <property type="match status" value="1"/>
</dbReference>
<evidence type="ECO:0000313" key="2">
    <source>
        <dbReference type="EMBL" id="PKC54141.1"/>
    </source>
</evidence>
<name>A0A2N0QSW9_9GLOM</name>
<dbReference type="Gene3D" id="3.40.50.1820">
    <property type="entry name" value="alpha/beta hydrolase"/>
    <property type="match status" value="1"/>
</dbReference>